<name>A0A8J8CJ18_9CYAN</name>
<dbReference type="Gene3D" id="3.30.200.20">
    <property type="entry name" value="Phosphorylase Kinase, domain 1"/>
    <property type="match status" value="1"/>
</dbReference>
<dbReference type="InterPro" id="IPR011009">
    <property type="entry name" value="Kinase-like_dom_sf"/>
</dbReference>
<keyword evidence="1" id="KW-0808">Transferase</keyword>
<accession>A0A8J8CJ18</accession>
<protein>
    <submittedName>
        <fullName evidence="8">Protein kinase</fullName>
    </submittedName>
</protein>
<keyword evidence="2" id="KW-0547">Nucleotide-binding</keyword>
<feature type="region of interest" description="Disordered" evidence="5">
    <location>
        <begin position="419"/>
        <end position="550"/>
    </location>
</feature>
<evidence type="ECO:0000256" key="5">
    <source>
        <dbReference type="SAM" id="MobiDB-lite"/>
    </source>
</evidence>
<keyword evidence="3 8" id="KW-0418">Kinase</keyword>
<keyword evidence="9" id="KW-1185">Reference proteome</keyword>
<dbReference type="AlphaFoldDB" id="A0A8J8CJ18"/>
<feature type="compositionally biased region" description="Polar residues" evidence="5">
    <location>
        <begin position="436"/>
        <end position="447"/>
    </location>
</feature>
<keyword evidence="4" id="KW-0067">ATP-binding</keyword>
<dbReference type="GO" id="GO:0005524">
    <property type="term" value="F:ATP binding"/>
    <property type="evidence" value="ECO:0007669"/>
    <property type="project" value="UniProtKB-KW"/>
</dbReference>
<gene>
    <name evidence="8" type="ORF">GS601_13010</name>
</gene>
<organism evidence="8 9">
    <name type="scientific">Myxacorys almedinensis A</name>
    <dbReference type="NCBI Taxonomy" id="2690445"/>
    <lineage>
        <taxon>Bacteria</taxon>
        <taxon>Bacillati</taxon>
        <taxon>Cyanobacteriota</taxon>
        <taxon>Cyanophyceae</taxon>
        <taxon>Leptolyngbyales</taxon>
        <taxon>Leptolyngbyaceae</taxon>
        <taxon>Myxacorys</taxon>
        <taxon>Myxacorys almedinensis</taxon>
    </lineage>
</organism>
<dbReference type="RefSeq" id="WP_162423727.1">
    <property type="nucleotide sequence ID" value="NZ_WVIE01000014.1"/>
</dbReference>
<dbReference type="PANTHER" id="PTHR43289">
    <property type="entry name" value="MITOGEN-ACTIVATED PROTEIN KINASE KINASE KINASE 20-RELATED"/>
    <property type="match status" value="1"/>
</dbReference>
<dbReference type="PANTHER" id="PTHR43289:SF34">
    <property type="entry name" value="SERINE_THREONINE-PROTEIN KINASE YBDM-RELATED"/>
    <property type="match status" value="1"/>
</dbReference>
<evidence type="ECO:0000256" key="3">
    <source>
        <dbReference type="ARBA" id="ARBA00022777"/>
    </source>
</evidence>
<dbReference type="InterPro" id="IPR000719">
    <property type="entry name" value="Prot_kinase_dom"/>
</dbReference>
<keyword evidence="6" id="KW-0812">Transmembrane</keyword>
<evidence type="ECO:0000313" key="9">
    <source>
        <dbReference type="Proteomes" id="UP000646053"/>
    </source>
</evidence>
<evidence type="ECO:0000256" key="1">
    <source>
        <dbReference type="ARBA" id="ARBA00022679"/>
    </source>
</evidence>
<sequence length="550" mass="58781">MKLQTGATLQNGKYLLSQALGGDGVGATYLATQTLLNQGVVIKTLDPSLQITRSFPQLKERFIEEVRLLARTQHPSIVRVLDFFEEDQLPCLVMELISGRGLATLVSTTGALPEAEAIHYVRQAGSALSAAHAHGLIHRNIQPRSLICRQGTNLAVLVGFGFAHDLASASLPAAPANPFTPSWEVERAIAIDRYGLAATLYYLLSGQSPMAQMSLDQHPWSDTTKEAILLGMNPVMQSQPVEDWLRILPNTTLPLVGTSPAFEWTAPPRPAPSPPAIVGDGLPNVIERKAVEQDVPNRVEIGVERTVNRPLVPPPPPPPLKITQPTATLNGFSTPPPPSIVTQPLTQRPIATYTGMRRHFPKFLILTGASAIALGLGFGLALRISAAKAPGASIFHPAQTFRDRDWKGTLSPEVDLSDIPVEQAPGNYGSKPPITTDWTIPTNSLDTPASRLAPPEVDLSPEMEPTLPPRPETSPLPDPDVLDVAPPIEEPAYSPPELAPVRPIPAPLAPIDPLPIQPVAPEPPTNAPVPPANGASGSSQRDSAPDPPFN</sequence>
<keyword evidence="6" id="KW-0472">Membrane</keyword>
<feature type="compositionally biased region" description="Pro residues" evidence="5">
    <location>
        <begin position="466"/>
        <end position="478"/>
    </location>
</feature>
<dbReference type="CDD" id="cd14014">
    <property type="entry name" value="STKc_PknB_like"/>
    <property type="match status" value="1"/>
</dbReference>
<proteinExistence type="predicted"/>
<feature type="domain" description="Protein kinase" evidence="7">
    <location>
        <begin position="14"/>
        <end position="312"/>
    </location>
</feature>
<dbReference type="Proteomes" id="UP000646053">
    <property type="component" value="Unassembled WGS sequence"/>
</dbReference>
<comment type="caution">
    <text evidence="8">The sequence shown here is derived from an EMBL/GenBank/DDBJ whole genome shotgun (WGS) entry which is preliminary data.</text>
</comment>
<dbReference type="EMBL" id="WVIE01000014">
    <property type="protein sequence ID" value="NDJ18199.1"/>
    <property type="molecule type" value="Genomic_DNA"/>
</dbReference>
<evidence type="ECO:0000256" key="6">
    <source>
        <dbReference type="SAM" id="Phobius"/>
    </source>
</evidence>
<dbReference type="PROSITE" id="PS50011">
    <property type="entry name" value="PROTEIN_KINASE_DOM"/>
    <property type="match status" value="1"/>
</dbReference>
<evidence type="ECO:0000313" key="8">
    <source>
        <dbReference type="EMBL" id="NDJ18199.1"/>
    </source>
</evidence>
<reference evidence="8" key="1">
    <citation type="submission" date="2019-12" db="EMBL/GenBank/DDBJ databases">
        <title>High-Quality draft genome sequences of three cyanobacteria isolated from the limestone walls of the Old Cathedral of Coimbra.</title>
        <authorList>
            <person name="Tiago I."/>
            <person name="Soares F."/>
            <person name="Portugal A."/>
        </authorList>
    </citation>
    <scope>NUCLEOTIDE SEQUENCE</scope>
    <source>
        <strain evidence="8">A</strain>
    </source>
</reference>
<dbReference type="Gene3D" id="1.10.510.10">
    <property type="entry name" value="Transferase(Phosphotransferase) domain 1"/>
    <property type="match status" value="1"/>
</dbReference>
<evidence type="ECO:0000256" key="4">
    <source>
        <dbReference type="ARBA" id="ARBA00022840"/>
    </source>
</evidence>
<feature type="transmembrane region" description="Helical" evidence="6">
    <location>
        <begin position="363"/>
        <end position="382"/>
    </location>
</feature>
<dbReference type="SUPFAM" id="SSF56112">
    <property type="entry name" value="Protein kinase-like (PK-like)"/>
    <property type="match status" value="1"/>
</dbReference>
<evidence type="ECO:0000256" key="2">
    <source>
        <dbReference type="ARBA" id="ARBA00022741"/>
    </source>
</evidence>
<dbReference type="Pfam" id="PF00069">
    <property type="entry name" value="Pkinase"/>
    <property type="match status" value="1"/>
</dbReference>
<dbReference type="GO" id="GO:0004674">
    <property type="term" value="F:protein serine/threonine kinase activity"/>
    <property type="evidence" value="ECO:0007669"/>
    <property type="project" value="TreeGrafter"/>
</dbReference>
<feature type="compositionally biased region" description="Pro residues" evidence="5">
    <location>
        <begin position="493"/>
        <end position="531"/>
    </location>
</feature>
<evidence type="ECO:0000259" key="7">
    <source>
        <dbReference type="PROSITE" id="PS50011"/>
    </source>
</evidence>
<keyword evidence="6" id="KW-1133">Transmembrane helix</keyword>